<dbReference type="EC" id="2.1.1.107" evidence="1"/>
<accession>D5MN39</accession>
<dbReference type="InterPro" id="IPR006366">
    <property type="entry name" value="CobA/CysG_C"/>
</dbReference>
<dbReference type="InterPro" id="IPR014777">
    <property type="entry name" value="4pyrrole_Mease_sub1"/>
</dbReference>
<dbReference type="InterPro" id="IPR014776">
    <property type="entry name" value="4pyrrole_Mease_sub2"/>
</dbReference>
<dbReference type="Gene3D" id="3.40.1010.10">
    <property type="entry name" value="Cobalt-precorrin-4 Transmethylase, Domain 1"/>
    <property type="match status" value="1"/>
</dbReference>
<dbReference type="PANTHER" id="PTHR45790:SF3">
    <property type="entry name" value="S-ADENOSYL-L-METHIONINE-DEPENDENT UROPORPHYRINOGEN III METHYLTRANSFERASE, CHLOROPLASTIC"/>
    <property type="match status" value="1"/>
</dbReference>
<dbReference type="GO" id="GO:0004852">
    <property type="term" value="F:uroporphyrinogen-III synthase activity"/>
    <property type="evidence" value="ECO:0007669"/>
    <property type="project" value="InterPro"/>
</dbReference>
<dbReference type="HOGENOM" id="CLU_011276_6_0_0"/>
<dbReference type="FunFam" id="3.40.1010.10:FF:000001">
    <property type="entry name" value="Siroheme synthase"/>
    <property type="match status" value="1"/>
</dbReference>
<dbReference type="Pfam" id="PF00590">
    <property type="entry name" value="TP_methylase"/>
    <property type="match status" value="1"/>
</dbReference>
<gene>
    <name evidence="9" type="ORF">DAMO_1081</name>
</gene>
<dbReference type="eggNOG" id="COG1587">
    <property type="taxonomic scope" value="Bacteria"/>
</dbReference>
<dbReference type="CDD" id="cd11642">
    <property type="entry name" value="SUMT"/>
    <property type="match status" value="1"/>
</dbReference>
<evidence type="ECO:0000256" key="1">
    <source>
        <dbReference type="ARBA" id="ARBA00012162"/>
    </source>
</evidence>
<name>D5MN39_METO1</name>
<dbReference type="SUPFAM" id="SSF69618">
    <property type="entry name" value="HemD-like"/>
    <property type="match status" value="1"/>
</dbReference>
<evidence type="ECO:0000256" key="3">
    <source>
        <dbReference type="ARBA" id="ARBA00022679"/>
    </source>
</evidence>
<sequence>MGKVYLIGAGPGDPGLFTLRGVACLREADVIVYDYLANPRLLSYARPDAELIYVGKKGGNSDAATQVEIDRLLIEKALAGKVVARLKGGDPFIFGRGGEEGEELFEAGIPFEVVPGITSAIAVPAYAGIPLTHRDYASTVAILTGHEDPSKQTSVIAWEKIATGIGTLVFLMGVGNLPTIVDKLLGCGRSKDTPAAVMHWGTKPEQETVAGTLENIVALAQMRGLGPPAVLVVGEVVRLRERLNWFERRPLFGKRILVTRTREQAGRFAELLEGQGAEVVGVPLIEIAPPKSWQPVDQAIERLETYRWVIFTSANGVEAFFHRLRELRQDARRLGAARICAIGSATADTLEGHNIIPDVVPVEFRAEGIIEALKPYDLRGEKILLPRAEVARDLLPKELEQRGATVEVVPVYRTVKSTSSVELLKSILTDRKIDLVTFTSSSTVTNFVEALTQEDLKALCEGVRVGCIGPITKETAERFGLPIDIVPERYTIPSFVDAIVQYYQTSAAG</sequence>
<dbReference type="PROSITE" id="PS00840">
    <property type="entry name" value="SUMT_2"/>
    <property type="match status" value="1"/>
</dbReference>
<dbReference type="InterPro" id="IPR003043">
    <property type="entry name" value="Uropor_MeTrfase_CS"/>
</dbReference>
<dbReference type="CDD" id="cd06578">
    <property type="entry name" value="HemD"/>
    <property type="match status" value="1"/>
</dbReference>
<proteinExistence type="inferred from homology"/>
<dbReference type="Gene3D" id="3.30.950.10">
    <property type="entry name" value="Methyltransferase, Cobalt-precorrin-4 Transmethylase, Domain 2"/>
    <property type="match status" value="1"/>
</dbReference>
<dbReference type="eggNOG" id="COG0007">
    <property type="taxonomic scope" value="Bacteria"/>
</dbReference>
<dbReference type="PANTHER" id="PTHR45790">
    <property type="entry name" value="SIROHEME SYNTHASE-RELATED"/>
    <property type="match status" value="1"/>
</dbReference>
<keyword evidence="5" id="KW-0627">Porphyrin biosynthesis</keyword>
<evidence type="ECO:0000256" key="5">
    <source>
        <dbReference type="ARBA" id="ARBA00023244"/>
    </source>
</evidence>
<dbReference type="STRING" id="671143.DAMO_1081"/>
<dbReference type="FunFam" id="3.30.950.10:FF:000001">
    <property type="entry name" value="Siroheme synthase"/>
    <property type="match status" value="1"/>
</dbReference>
<dbReference type="InterPro" id="IPR036108">
    <property type="entry name" value="4pyrrol_syn_uPrphyn_synt_sf"/>
</dbReference>
<dbReference type="GO" id="GO:0004851">
    <property type="term" value="F:uroporphyrin-III C-methyltransferase activity"/>
    <property type="evidence" value="ECO:0007669"/>
    <property type="project" value="UniProtKB-EC"/>
</dbReference>
<feature type="domain" description="Tetrapyrrole biosynthesis uroporphyrinogen III synthase" evidence="8">
    <location>
        <begin position="267"/>
        <end position="496"/>
    </location>
</feature>
<dbReference type="InterPro" id="IPR050161">
    <property type="entry name" value="Siro_Cobalamin_biosynth"/>
</dbReference>
<dbReference type="Pfam" id="PF02602">
    <property type="entry name" value="HEM4"/>
    <property type="match status" value="1"/>
</dbReference>
<organism evidence="9 10">
    <name type="scientific">Methylomirabilis oxygeniifera</name>
    <dbReference type="NCBI Taxonomy" id="671143"/>
    <lineage>
        <taxon>Bacteria</taxon>
        <taxon>Candidatus Methylomirabilota</taxon>
        <taxon>Candidatus Methylomirabilia</taxon>
        <taxon>Candidatus Methylomirabilales</taxon>
        <taxon>Candidatus Methylomirabilaceae</taxon>
        <taxon>Candidatus Methylomirabilis</taxon>
    </lineage>
</organism>
<dbReference type="FunFam" id="3.40.50.10090:FF:000001">
    <property type="entry name" value="Bifunctional uroporphyrinogen-III C-methyltransferase/uroporphyrinogen-III synthase"/>
    <property type="match status" value="1"/>
</dbReference>
<dbReference type="Gene3D" id="3.40.50.10090">
    <property type="match status" value="2"/>
</dbReference>
<dbReference type="InterPro" id="IPR035996">
    <property type="entry name" value="4pyrrol_Methylase_sf"/>
</dbReference>
<dbReference type="InterPro" id="IPR000878">
    <property type="entry name" value="4pyrrol_Mease"/>
</dbReference>
<dbReference type="GO" id="GO:0019354">
    <property type="term" value="P:siroheme biosynthetic process"/>
    <property type="evidence" value="ECO:0007669"/>
    <property type="project" value="InterPro"/>
</dbReference>
<evidence type="ECO:0000259" key="7">
    <source>
        <dbReference type="Pfam" id="PF00590"/>
    </source>
</evidence>
<dbReference type="NCBIfam" id="NF004790">
    <property type="entry name" value="PRK06136.1"/>
    <property type="match status" value="1"/>
</dbReference>
<protein>
    <recommendedName>
        <fullName evidence="1">uroporphyrinogen-III C-methyltransferase</fullName>
        <ecNumber evidence="1">2.1.1.107</ecNumber>
    </recommendedName>
</protein>
<comment type="similarity">
    <text evidence="6">Belongs to the precorrin methyltransferase family.</text>
</comment>
<dbReference type="KEGG" id="mox:DAMO_1081"/>
<evidence type="ECO:0000256" key="2">
    <source>
        <dbReference type="ARBA" id="ARBA00022603"/>
    </source>
</evidence>
<dbReference type="NCBIfam" id="TIGR01469">
    <property type="entry name" value="cobA_cysG_Cterm"/>
    <property type="match status" value="1"/>
</dbReference>
<dbReference type="EMBL" id="FP565575">
    <property type="protein sequence ID" value="CBE68141.1"/>
    <property type="molecule type" value="Genomic_DNA"/>
</dbReference>
<evidence type="ECO:0000259" key="8">
    <source>
        <dbReference type="Pfam" id="PF02602"/>
    </source>
</evidence>
<reference evidence="9 10" key="1">
    <citation type="journal article" date="2010" name="Nature">
        <title>Nitrite-driven anaerobic methane oxidation by oxygenic bacteria.</title>
        <authorList>
            <person name="Ettwig K.F."/>
            <person name="Butler M.K."/>
            <person name="Le Paslier D."/>
            <person name="Pelletier E."/>
            <person name="Mangenot S."/>
            <person name="Kuypers M.M.M."/>
            <person name="Schreiber F."/>
            <person name="Dutilh B.E."/>
            <person name="Zedelius J."/>
            <person name="de Beer D."/>
            <person name="Gloerich J."/>
            <person name="Wessels H.J.C.T."/>
            <person name="van Allen T."/>
            <person name="Luesken F."/>
            <person name="Wu M."/>
            <person name="van de Pas-Schoonen K.T."/>
            <person name="Op den Camp H.J.M."/>
            <person name="Janssen-Megens E.M."/>
            <person name="Francoijs K-J."/>
            <person name="Stunnenberg H."/>
            <person name="Weissenbach J."/>
            <person name="Jetten M.S.M."/>
            <person name="Strous M."/>
        </authorList>
    </citation>
    <scope>NUCLEOTIDE SEQUENCE [LARGE SCALE GENOMIC DNA]</scope>
</reference>
<dbReference type="GO" id="GO:0032259">
    <property type="term" value="P:methylation"/>
    <property type="evidence" value="ECO:0007669"/>
    <property type="project" value="UniProtKB-KW"/>
</dbReference>
<evidence type="ECO:0000256" key="4">
    <source>
        <dbReference type="ARBA" id="ARBA00022691"/>
    </source>
</evidence>
<dbReference type="PATRIC" id="fig|671143.5.peg.948"/>
<dbReference type="SUPFAM" id="SSF53790">
    <property type="entry name" value="Tetrapyrrole methylase"/>
    <property type="match status" value="1"/>
</dbReference>
<evidence type="ECO:0000313" key="9">
    <source>
        <dbReference type="EMBL" id="CBE68141.1"/>
    </source>
</evidence>
<evidence type="ECO:0000313" key="10">
    <source>
        <dbReference type="Proteomes" id="UP000006898"/>
    </source>
</evidence>
<evidence type="ECO:0000256" key="6">
    <source>
        <dbReference type="RuleBase" id="RU003960"/>
    </source>
</evidence>
<keyword evidence="3 6" id="KW-0808">Transferase</keyword>
<dbReference type="Proteomes" id="UP000006898">
    <property type="component" value="Chromosome"/>
</dbReference>
<keyword evidence="2 6" id="KW-0489">Methyltransferase</keyword>
<keyword evidence="4" id="KW-0949">S-adenosyl-L-methionine</keyword>
<feature type="domain" description="Tetrapyrrole methylase" evidence="7">
    <location>
        <begin position="3"/>
        <end position="216"/>
    </location>
</feature>
<dbReference type="AlphaFoldDB" id="D5MN39"/>
<dbReference type="InterPro" id="IPR003754">
    <property type="entry name" value="4pyrrol_synth_uPrphyn_synth"/>
</dbReference>